<keyword evidence="3 6" id="KW-0862">Zinc</keyword>
<gene>
    <name evidence="10" type="ORF">OVA965_LOCUS7917</name>
    <name evidence="11" type="ORF">TMI583_LOCUS7913</name>
</gene>
<dbReference type="Gene3D" id="4.10.1040.10">
    <property type="entry name" value="DM DNA-binding domain"/>
    <property type="match status" value="1"/>
</dbReference>
<dbReference type="SMART" id="SM00301">
    <property type="entry name" value="DM"/>
    <property type="match status" value="1"/>
</dbReference>
<feature type="region of interest" description="Disordered" evidence="7">
    <location>
        <begin position="111"/>
        <end position="182"/>
    </location>
</feature>
<name>A0A8S2DDJ0_9BILA</name>
<dbReference type="SUPFAM" id="SSF82927">
    <property type="entry name" value="Cysteine-rich DNA binding domain, (DM domain)"/>
    <property type="match status" value="1"/>
</dbReference>
<evidence type="ECO:0000256" key="3">
    <source>
        <dbReference type="ARBA" id="ARBA00022833"/>
    </source>
</evidence>
<evidence type="ECO:0000256" key="4">
    <source>
        <dbReference type="ARBA" id="ARBA00023125"/>
    </source>
</evidence>
<dbReference type="InterPro" id="IPR026607">
    <property type="entry name" value="DMRT"/>
</dbReference>
<keyword evidence="5 6" id="KW-0539">Nucleus</keyword>
<dbReference type="PROSITE" id="PS40000">
    <property type="entry name" value="DM_1"/>
    <property type="match status" value="1"/>
</dbReference>
<comment type="subcellular location">
    <subcellularLocation>
        <location evidence="6">Nucleus</location>
    </subcellularLocation>
</comment>
<reference evidence="10" key="1">
    <citation type="submission" date="2021-02" db="EMBL/GenBank/DDBJ databases">
        <authorList>
            <person name="Nowell W R."/>
        </authorList>
    </citation>
    <scope>NUCLEOTIDE SEQUENCE</scope>
</reference>
<dbReference type="InterPro" id="IPR036407">
    <property type="entry name" value="DM_DNA-bd_sf"/>
</dbReference>
<feature type="compositionally biased region" description="Polar residues" evidence="7">
    <location>
        <begin position="163"/>
        <end position="172"/>
    </location>
</feature>
<dbReference type="InterPro" id="IPR001275">
    <property type="entry name" value="DM_DNA-bd"/>
</dbReference>
<comment type="caution">
    <text evidence="10">The sequence shown here is derived from an EMBL/GenBank/DDBJ whole genome shotgun (WGS) entry which is preliminary data.</text>
</comment>
<feature type="DNA-binding region" description="DM" evidence="6">
    <location>
        <begin position="35"/>
        <end position="82"/>
    </location>
</feature>
<evidence type="ECO:0000259" key="9">
    <source>
        <dbReference type="PROSITE" id="PS50809"/>
    </source>
</evidence>
<protein>
    <recommendedName>
        <fullName evidence="9">DM domain-containing protein</fullName>
    </recommendedName>
</protein>
<feature type="chain" id="PRO_5035707381" description="DM domain-containing protein" evidence="8">
    <location>
        <begin position="22"/>
        <end position="344"/>
    </location>
</feature>
<evidence type="ECO:0000313" key="11">
    <source>
        <dbReference type="EMBL" id="CAF3651566.1"/>
    </source>
</evidence>
<dbReference type="PANTHER" id="PTHR12322">
    <property type="entry name" value="DOUBLESEX AND MAB-3 RELATED TRANSCRIPTION FACTOR DMRT"/>
    <property type="match status" value="1"/>
</dbReference>
<evidence type="ECO:0000256" key="2">
    <source>
        <dbReference type="ARBA" id="ARBA00022723"/>
    </source>
</evidence>
<dbReference type="AlphaFoldDB" id="A0A8S2DDJ0"/>
<evidence type="ECO:0000256" key="7">
    <source>
        <dbReference type="SAM" id="MobiDB-lite"/>
    </source>
</evidence>
<dbReference type="FunFam" id="4.10.1040.10:FF:000001">
    <property type="entry name" value="doublesex- and mab-3-related transcription factor 1"/>
    <property type="match status" value="1"/>
</dbReference>
<evidence type="ECO:0000313" key="10">
    <source>
        <dbReference type="EMBL" id="CAF0866756.1"/>
    </source>
</evidence>
<dbReference type="GO" id="GO:0046872">
    <property type="term" value="F:metal ion binding"/>
    <property type="evidence" value="ECO:0007669"/>
    <property type="project" value="UniProtKB-KW"/>
</dbReference>
<dbReference type="PROSITE" id="PS50809">
    <property type="entry name" value="DM_2"/>
    <property type="match status" value="1"/>
</dbReference>
<dbReference type="GO" id="GO:0007548">
    <property type="term" value="P:sex differentiation"/>
    <property type="evidence" value="ECO:0007669"/>
    <property type="project" value="TreeGrafter"/>
</dbReference>
<keyword evidence="8" id="KW-0732">Signal</keyword>
<proteinExistence type="inferred from homology"/>
<dbReference type="Proteomes" id="UP000682733">
    <property type="component" value="Unassembled WGS sequence"/>
</dbReference>
<feature type="compositionally biased region" description="Low complexity" evidence="7">
    <location>
        <begin position="147"/>
        <end position="162"/>
    </location>
</feature>
<dbReference type="Pfam" id="PF00751">
    <property type="entry name" value="DM"/>
    <property type="match status" value="1"/>
</dbReference>
<dbReference type="InterPro" id="IPR005173">
    <property type="entry name" value="DMA"/>
</dbReference>
<evidence type="ECO:0000256" key="6">
    <source>
        <dbReference type="PROSITE-ProRule" id="PRU00070"/>
    </source>
</evidence>
<feature type="compositionally biased region" description="Basic and acidic residues" evidence="7">
    <location>
        <begin position="118"/>
        <end position="133"/>
    </location>
</feature>
<dbReference type="PANTHER" id="PTHR12322:SF118">
    <property type="entry name" value="DM DOMAIN-CONTAINING PROTEIN"/>
    <property type="match status" value="1"/>
</dbReference>
<accession>A0A8S2DDJ0</accession>
<dbReference type="GO" id="GO:0000978">
    <property type="term" value="F:RNA polymerase II cis-regulatory region sequence-specific DNA binding"/>
    <property type="evidence" value="ECO:0007669"/>
    <property type="project" value="TreeGrafter"/>
</dbReference>
<dbReference type="GO" id="GO:0005634">
    <property type="term" value="C:nucleus"/>
    <property type="evidence" value="ECO:0007669"/>
    <property type="project" value="UniProtKB-SubCell"/>
</dbReference>
<feature type="domain" description="DM" evidence="9">
    <location>
        <begin position="35"/>
        <end position="82"/>
    </location>
</feature>
<evidence type="ECO:0000256" key="8">
    <source>
        <dbReference type="SAM" id="SignalP"/>
    </source>
</evidence>
<comment type="similarity">
    <text evidence="1">Belongs to the DMRT family.</text>
</comment>
<dbReference type="EMBL" id="CAJOBA010002593">
    <property type="protein sequence ID" value="CAF3651566.1"/>
    <property type="molecule type" value="Genomic_DNA"/>
</dbReference>
<keyword evidence="2 6" id="KW-0479">Metal-binding</keyword>
<evidence type="ECO:0000313" key="12">
    <source>
        <dbReference type="Proteomes" id="UP000677228"/>
    </source>
</evidence>
<evidence type="ECO:0000256" key="1">
    <source>
        <dbReference type="ARBA" id="ARBA00006834"/>
    </source>
</evidence>
<dbReference type="Proteomes" id="UP000677228">
    <property type="component" value="Unassembled WGS sequence"/>
</dbReference>
<dbReference type="GO" id="GO:0000981">
    <property type="term" value="F:DNA-binding transcription factor activity, RNA polymerase II-specific"/>
    <property type="evidence" value="ECO:0007669"/>
    <property type="project" value="TreeGrafter"/>
</dbReference>
<evidence type="ECO:0000256" key="5">
    <source>
        <dbReference type="ARBA" id="ARBA00023242"/>
    </source>
</evidence>
<sequence>MQLSQLSIIIFFKLTMNSLMSYQLNEQRGVRRPKCARCRNHGMISWLKGHKRHCKFRDCACAKCNLIAERQRVMAAQVALKRQQASEDAIAIRVRCLSPFGQLPAGPVWGNVSSSSATKDEDAMDEEKTEKRPTSSNSPIDYKSLDSISPKGSSPKSKVGESINGTITNTSDIDSEDENNYSSDAAAPGHLSYIELLERLFPMQKRSVLELVLNTCHNDLAKAIEHFVALSDNITTTQHQHQQIQATSTSKSAFTPISSLSAFTAAAFDYRPTMYLSHRDTQQPHQHHTSYPPPLSFVTPGLYPPPNFLHFTHAGQAAALAYASAAGEKLSKRQDILCSLKCDR</sequence>
<dbReference type="Pfam" id="PF03474">
    <property type="entry name" value="DMA"/>
    <property type="match status" value="1"/>
</dbReference>
<dbReference type="CDD" id="cd14370">
    <property type="entry name" value="CUE_DMA"/>
    <property type="match status" value="1"/>
</dbReference>
<feature type="signal peptide" evidence="8">
    <location>
        <begin position="1"/>
        <end position="21"/>
    </location>
</feature>
<dbReference type="EMBL" id="CAJNOK010002592">
    <property type="protein sequence ID" value="CAF0866756.1"/>
    <property type="molecule type" value="Genomic_DNA"/>
</dbReference>
<organism evidence="10 12">
    <name type="scientific">Didymodactylos carnosus</name>
    <dbReference type="NCBI Taxonomy" id="1234261"/>
    <lineage>
        <taxon>Eukaryota</taxon>
        <taxon>Metazoa</taxon>
        <taxon>Spiralia</taxon>
        <taxon>Gnathifera</taxon>
        <taxon>Rotifera</taxon>
        <taxon>Eurotatoria</taxon>
        <taxon>Bdelloidea</taxon>
        <taxon>Philodinida</taxon>
        <taxon>Philodinidae</taxon>
        <taxon>Didymodactylos</taxon>
    </lineage>
</organism>
<keyword evidence="4 6" id="KW-0238">DNA-binding</keyword>